<evidence type="ECO:0000256" key="1">
    <source>
        <dbReference type="SAM" id="MobiDB-lite"/>
    </source>
</evidence>
<protein>
    <submittedName>
        <fullName evidence="2">Uncharacterized protein</fullName>
    </submittedName>
</protein>
<reference evidence="2" key="1">
    <citation type="submission" date="2021-06" db="EMBL/GenBank/DDBJ databases">
        <title>Genome Sequence of Mortierella hyaline Strain SCG-10, a Cold-Adapted, Nitrate-Reducing Fungus Isolated from Soil in Minnesota, USA.</title>
        <authorList>
            <person name="Aldossari N."/>
        </authorList>
    </citation>
    <scope>NUCLEOTIDE SEQUENCE</scope>
    <source>
        <strain evidence="2">SCG-10</strain>
    </source>
</reference>
<evidence type="ECO:0000313" key="2">
    <source>
        <dbReference type="EMBL" id="KAG9064472.1"/>
    </source>
</evidence>
<proteinExistence type="predicted"/>
<feature type="region of interest" description="Disordered" evidence="1">
    <location>
        <begin position="67"/>
        <end position="91"/>
    </location>
</feature>
<dbReference type="AlphaFoldDB" id="A0A9P7XP38"/>
<feature type="compositionally biased region" description="Basic and acidic residues" evidence="1">
    <location>
        <begin position="467"/>
        <end position="482"/>
    </location>
</feature>
<gene>
    <name evidence="2" type="ORF">KI688_003662</name>
</gene>
<name>A0A9P7XP38_9FUNG</name>
<evidence type="ECO:0000313" key="3">
    <source>
        <dbReference type="Proteomes" id="UP000707451"/>
    </source>
</evidence>
<organism evidence="2 3">
    <name type="scientific">Linnemannia hyalina</name>
    <dbReference type="NCBI Taxonomy" id="64524"/>
    <lineage>
        <taxon>Eukaryota</taxon>
        <taxon>Fungi</taxon>
        <taxon>Fungi incertae sedis</taxon>
        <taxon>Mucoromycota</taxon>
        <taxon>Mortierellomycotina</taxon>
        <taxon>Mortierellomycetes</taxon>
        <taxon>Mortierellales</taxon>
        <taxon>Mortierellaceae</taxon>
        <taxon>Linnemannia</taxon>
    </lineage>
</organism>
<feature type="region of interest" description="Disordered" evidence="1">
    <location>
        <begin position="430"/>
        <end position="482"/>
    </location>
</feature>
<comment type="caution">
    <text evidence="2">The sequence shown here is derived from an EMBL/GenBank/DDBJ whole genome shotgun (WGS) entry which is preliminary data.</text>
</comment>
<accession>A0A9P7XP38</accession>
<feature type="compositionally biased region" description="Acidic residues" evidence="1">
    <location>
        <begin position="67"/>
        <end position="80"/>
    </location>
</feature>
<sequence>MAEFWSSWDKKLADKELNGPCETVAKRTAVMAQRASLTVSANGFSAIHADVSTTPTIGMIEDQYVEDDFPQDPEDDDSDGGGEREYLESSPEVQIVVPTGANASPFHDLIAYVFQKVKNKSASLPSFAPGGPSTNQEELYNATLLKLKESGPVEAKKDVLQANFLLSKRVLLSGIINTLSPDARRFRLSKKIMMGFPLSSVGPESQIHTAAKDVLATLLKALYSNLDKDQYSEPDFVNLQQKMWQLLSETASSKKTQEAKARYITLQVVQQIVLWIELKVFVPPTSEHVFVSAWTTLLNILLHDTSMRAIPGELASKASARARQAAEQAYGSTTSTPCGRKIDISTRIQVRNEWKQEIAIFEFKSSQATKQMLQRQQNKSVRLNAAIMMDLETHGLNIEHSYPIIAEGQGLSEHLRRYAIDIQDVLAKTPSSPFEGGDDDDLAFSPALPSTPPPKKRSDSFILFSPSKKDKHNDCDHDDGAD</sequence>
<dbReference type="OrthoDB" id="2442475at2759"/>
<dbReference type="Proteomes" id="UP000707451">
    <property type="component" value="Unassembled WGS sequence"/>
</dbReference>
<dbReference type="EMBL" id="JAHRHY010000014">
    <property type="protein sequence ID" value="KAG9064472.1"/>
    <property type="molecule type" value="Genomic_DNA"/>
</dbReference>
<keyword evidence="3" id="KW-1185">Reference proteome</keyword>